<feature type="domain" description="Glycosyl transferase family 28 C-terminal" evidence="1">
    <location>
        <begin position="212"/>
        <end position="339"/>
    </location>
</feature>
<dbReference type="Proteomes" id="UP001238805">
    <property type="component" value="Chromosome"/>
</dbReference>
<organism evidence="2 3">
    <name type="scientific">Corynebacterium suedekumii</name>
    <dbReference type="NCBI Taxonomy" id="3049801"/>
    <lineage>
        <taxon>Bacteria</taxon>
        <taxon>Bacillati</taxon>
        <taxon>Actinomycetota</taxon>
        <taxon>Actinomycetes</taxon>
        <taxon>Mycobacteriales</taxon>
        <taxon>Corynebacteriaceae</taxon>
        <taxon>Corynebacterium</taxon>
    </lineage>
</organism>
<keyword evidence="3" id="KW-1185">Reference proteome</keyword>
<dbReference type="SUPFAM" id="SSF53756">
    <property type="entry name" value="UDP-Glycosyltransferase/glycogen phosphorylase"/>
    <property type="match status" value="1"/>
</dbReference>
<evidence type="ECO:0000313" key="3">
    <source>
        <dbReference type="Proteomes" id="UP001238805"/>
    </source>
</evidence>
<dbReference type="InterPro" id="IPR007235">
    <property type="entry name" value="Glyco_trans_28_C"/>
</dbReference>
<dbReference type="Pfam" id="PF04101">
    <property type="entry name" value="Glyco_tran_28_C"/>
    <property type="match status" value="1"/>
</dbReference>
<dbReference type="Gene3D" id="3.40.50.2000">
    <property type="entry name" value="Glycogen Phosphorylase B"/>
    <property type="match status" value="1"/>
</dbReference>
<dbReference type="PANTHER" id="PTHR21015">
    <property type="entry name" value="UDP-N-ACETYLGLUCOSAMINE--N-ACETYLMURAMYL-(PENTAPEPTIDE) PYROPHOSPHORYL-UNDECAPRENOL N-ACETYLGLUCOSAMINE TRANSFERASE 1"/>
    <property type="match status" value="1"/>
</dbReference>
<evidence type="ECO:0000259" key="1">
    <source>
        <dbReference type="Pfam" id="PF04101"/>
    </source>
</evidence>
<dbReference type="EMBL" id="CP126970">
    <property type="protein sequence ID" value="WIM69926.1"/>
    <property type="molecule type" value="Genomic_DNA"/>
</dbReference>
<dbReference type="PANTHER" id="PTHR21015:SF28">
    <property type="entry name" value="SLL1722 PROTEIN"/>
    <property type="match status" value="1"/>
</dbReference>
<protein>
    <submittedName>
        <fullName evidence="2">Glycosyltransferase</fullName>
    </submittedName>
</protein>
<reference evidence="2 3" key="1">
    <citation type="submission" date="2023-05" db="EMBL/GenBank/DDBJ databases">
        <title>Corynebacterium suedekumii sp. nov. and Corynebacterium breve sp. nov. isolated from raw cow's milk.</title>
        <authorList>
            <person name="Baer M.K."/>
            <person name="Mehl L."/>
            <person name="Hellmuth R."/>
            <person name="Marke G."/>
            <person name="Lipski A."/>
        </authorList>
    </citation>
    <scope>NUCLEOTIDE SEQUENCE [LARGE SCALE GENOMIC DNA]</scope>
    <source>
        <strain evidence="2 3">LM112</strain>
    </source>
</reference>
<evidence type="ECO:0000313" key="2">
    <source>
        <dbReference type="EMBL" id="WIM69926.1"/>
    </source>
</evidence>
<name>A0ABY8VJW2_9CORY</name>
<proteinExistence type="predicted"/>
<accession>A0ABY8VJW2</accession>
<sequence length="377" mass="40204">MSITVAMYSHDSVGLGHLRRNRAIAFALAEHLPPGSSGILIAGHPAATRFSLPAGWDWLVLPGYARTPDGYTARALHMGVSGLSELRSLTITAALAALSPDLFIVDRHPFGVDDELRPVLDMLHTTGCVTVLGLREVLDTPAVAHAEWRTAETAAAYDALWVYGDPAIHDPVASGEIPAELAPLVSFTGYLSRGRHVDEGDPVEAPYLITTVGGGSDGGQLARIAARTRPPEGHRHLVVTGPQMSEAELLAVRALAATHHTQVTRFVPNLPTLIRDAAGVVCMGGYNSLAEVMATDTPALVIPRNTRRAEQPIRARALADAAVSDTIDINDLTPRRLGEWMAGAATRRVSREHVDLDGLHRVGHLACDLLAEVSSHV</sequence>
<dbReference type="RefSeq" id="WP_284874519.1">
    <property type="nucleotide sequence ID" value="NZ_CP126970.1"/>
</dbReference>
<gene>
    <name evidence="2" type="ORF">QP029_12100</name>
</gene>